<keyword evidence="10" id="KW-0012">Acyltransferase</keyword>
<keyword evidence="7" id="KW-0472">Membrane</keyword>
<dbReference type="GO" id="GO:0018104">
    <property type="term" value="P:peptidoglycan-protein cross-linking"/>
    <property type="evidence" value="ECO:0007669"/>
    <property type="project" value="TreeGrafter"/>
</dbReference>
<evidence type="ECO:0000256" key="10">
    <source>
        <dbReference type="ARBA" id="ARBA00023315"/>
    </source>
</evidence>
<evidence type="ECO:0000256" key="1">
    <source>
        <dbReference type="ARBA" id="ARBA00004752"/>
    </source>
</evidence>
<protein>
    <submittedName>
        <fullName evidence="15">L,D-transpeptidase family protein</fullName>
    </submittedName>
</protein>
<proteinExistence type="predicted"/>
<dbReference type="Pfam" id="PF17964">
    <property type="entry name" value="Big_10"/>
    <property type="match status" value="1"/>
</dbReference>
<dbReference type="Pfam" id="PF03734">
    <property type="entry name" value="YkuD"/>
    <property type="match status" value="1"/>
</dbReference>
<dbReference type="GO" id="GO:0005576">
    <property type="term" value="C:extracellular region"/>
    <property type="evidence" value="ECO:0007669"/>
    <property type="project" value="TreeGrafter"/>
</dbReference>
<comment type="pathway">
    <text evidence="1 13">Cell wall biogenesis; peptidoglycan biosynthesis.</text>
</comment>
<evidence type="ECO:0000256" key="12">
    <source>
        <dbReference type="ARBA" id="ARBA00060592"/>
    </source>
</evidence>
<name>A0A7W3T6A3_9ACTN</name>
<comment type="caution">
    <text evidence="15">The sequence shown here is derived from an EMBL/GenBank/DDBJ whole genome shotgun (WGS) entry which is preliminary data.</text>
</comment>
<evidence type="ECO:0000256" key="3">
    <source>
        <dbReference type="ARBA" id="ARBA00022679"/>
    </source>
</evidence>
<organism evidence="15 16">
    <name type="scientific">Streptomyces calidiresistens</name>
    <dbReference type="NCBI Taxonomy" id="1485586"/>
    <lineage>
        <taxon>Bacteria</taxon>
        <taxon>Bacillati</taxon>
        <taxon>Actinomycetota</taxon>
        <taxon>Actinomycetes</taxon>
        <taxon>Kitasatosporales</taxon>
        <taxon>Streptomycetaceae</taxon>
        <taxon>Streptomyces</taxon>
    </lineage>
</organism>
<dbReference type="Gene3D" id="2.40.440.10">
    <property type="entry name" value="L,D-transpeptidase catalytic domain-like"/>
    <property type="match status" value="1"/>
</dbReference>
<dbReference type="InterPro" id="IPR038063">
    <property type="entry name" value="Transpep_catalytic_dom"/>
</dbReference>
<dbReference type="InterPro" id="IPR050979">
    <property type="entry name" value="LD-transpeptidase"/>
</dbReference>
<keyword evidence="11 13" id="KW-0961">Cell wall biogenesis/degradation</keyword>
<feature type="active site" description="Nucleophile" evidence="13">
    <location>
        <position position="390"/>
    </location>
</feature>
<evidence type="ECO:0000313" key="15">
    <source>
        <dbReference type="EMBL" id="MBB0231745.1"/>
    </source>
</evidence>
<evidence type="ECO:0000256" key="2">
    <source>
        <dbReference type="ARBA" id="ARBA00022475"/>
    </source>
</evidence>
<dbReference type="RefSeq" id="WP_182666302.1">
    <property type="nucleotide sequence ID" value="NZ_VKHS01000614.1"/>
</dbReference>
<evidence type="ECO:0000256" key="7">
    <source>
        <dbReference type="ARBA" id="ARBA00023136"/>
    </source>
</evidence>
<dbReference type="CDD" id="cd13432">
    <property type="entry name" value="LDT_IgD_like_2"/>
    <property type="match status" value="1"/>
</dbReference>
<dbReference type="Gene3D" id="2.60.40.3710">
    <property type="match status" value="1"/>
</dbReference>
<keyword evidence="3" id="KW-0808">Transferase</keyword>
<keyword evidence="2" id="KW-1003">Cell membrane</keyword>
<evidence type="ECO:0000256" key="8">
    <source>
        <dbReference type="ARBA" id="ARBA00023139"/>
    </source>
</evidence>
<evidence type="ECO:0000313" key="16">
    <source>
        <dbReference type="Proteomes" id="UP000530234"/>
    </source>
</evidence>
<dbReference type="PANTHER" id="PTHR30582">
    <property type="entry name" value="L,D-TRANSPEPTIDASE"/>
    <property type="match status" value="1"/>
</dbReference>
<keyword evidence="8" id="KW-0564">Palmitate</keyword>
<dbReference type="Gene3D" id="2.60.40.3780">
    <property type="match status" value="1"/>
</dbReference>
<dbReference type="SUPFAM" id="SSF141523">
    <property type="entry name" value="L,D-transpeptidase catalytic domain-like"/>
    <property type="match status" value="1"/>
</dbReference>
<evidence type="ECO:0000256" key="9">
    <source>
        <dbReference type="ARBA" id="ARBA00023288"/>
    </source>
</evidence>
<dbReference type="EMBL" id="VKHS01000614">
    <property type="protein sequence ID" value="MBB0231745.1"/>
    <property type="molecule type" value="Genomic_DNA"/>
</dbReference>
<feature type="domain" description="L,D-TPase catalytic" evidence="14">
    <location>
        <begin position="291"/>
        <end position="422"/>
    </location>
</feature>
<evidence type="ECO:0000259" key="14">
    <source>
        <dbReference type="PROSITE" id="PS52029"/>
    </source>
</evidence>
<dbReference type="GO" id="GO:0008360">
    <property type="term" value="P:regulation of cell shape"/>
    <property type="evidence" value="ECO:0007669"/>
    <property type="project" value="UniProtKB-UniRule"/>
</dbReference>
<dbReference type="AlphaFoldDB" id="A0A7W3T6A3"/>
<accession>A0A7W3T6A3</accession>
<dbReference type="GO" id="GO:0071555">
    <property type="term" value="P:cell wall organization"/>
    <property type="evidence" value="ECO:0007669"/>
    <property type="project" value="UniProtKB-UniRule"/>
</dbReference>
<dbReference type="PROSITE" id="PS52029">
    <property type="entry name" value="LD_TPASE"/>
    <property type="match status" value="1"/>
</dbReference>
<evidence type="ECO:0000256" key="11">
    <source>
        <dbReference type="ARBA" id="ARBA00023316"/>
    </source>
</evidence>
<gene>
    <name evidence="15" type="ORF">FOE67_20150</name>
</gene>
<evidence type="ECO:0000256" key="6">
    <source>
        <dbReference type="ARBA" id="ARBA00022984"/>
    </source>
</evidence>
<evidence type="ECO:0000256" key="4">
    <source>
        <dbReference type="ARBA" id="ARBA00022729"/>
    </source>
</evidence>
<comment type="pathway">
    <text evidence="12">Glycan biosynthesis.</text>
</comment>
<dbReference type="InterPro" id="IPR005490">
    <property type="entry name" value="LD_TPept_cat_dom"/>
</dbReference>
<keyword evidence="5 13" id="KW-0133">Cell shape</keyword>
<dbReference type="PANTHER" id="PTHR30582:SF2">
    <property type="entry name" value="L,D-TRANSPEPTIDASE YCIB-RELATED"/>
    <property type="match status" value="1"/>
</dbReference>
<keyword evidence="6 13" id="KW-0573">Peptidoglycan synthesis</keyword>
<dbReference type="UniPathway" id="UPA00219"/>
<dbReference type="GO" id="GO:0071972">
    <property type="term" value="F:peptidoglycan L,D-transpeptidase activity"/>
    <property type="evidence" value="ECO:0007669"/>
    <property type="project" value="TreeGrafter"/>
</dbReference>
<dbReference type="Proteomes" id="UP000530234">
    <property type="component" value="Unassembled WGS sequence"/>
</dbReference>
<keyword evidence="4" id="KW-0732">Signal</keyword>
<evidence type="ECO:0000256" key="5">
    <source>
        <dbReference type="ARBA" id="ARBA00022960"/>
    </source>
</evidence>
<keyword evidence="16" id="KW-1185">Reference proteome</keyword>
<reference evidence="16" key="1">
    <citation type="submission" date="2019-10" db="EMBL/GenBank/DDBJ databases">
        <title>Streptomyces sp. nov., a novel actinobacterium isolated from alkaline environment.</title>
        <authorList>
            <person name="Golinska P."/>
        </authorList>
    </citation>
    <scope>NUCLEOTIDE SEQUENCE [LARGE SCALE GENOMIC DNA]</scope>
    <source>
        <strain evidence="16">DSM 42108</strain>
    </source>
</reference>
<evidence type="ECO:0000256" key="13">
    <source>
        <dbReference type="PROSITE-ProRule" id="PRU01373"/>
    </source>
</evidence>
<dbReference type="GO" id="GO:0016746">
    <property type="term" value="F:acyltransferase activity"/>
    <property type="evidence" value="ECO:0007669"/>
    <property type="project" value="UniProtKB-KW"/>
</dbReference>
<sequence length="449" mass="47669">MAIWHPRELWVPRAVRGENEIVRTRATSRRTIAIGGTGGTGITDGDGGVGRPRRGAVAAALTGALLVLVTACGGSSSADDSSGGTGGGKKKDAEAGVELLISPGDGATDVATSGELRVTVGEGTLTEVVVTDAEGETVAGELDGDGTAWEPTEHLANGTVYTVEAGAESADGEKVKETSTFTTLEAEATFATNWNVPEDATVGTGMIMSITFDTPIENREAVEEAIRVTTEPEVELRGHWFGDQRLDIRPENYWQPGTEVSVEFRTRGVEGAPGVYGTRYNERYFTIGRHQVSTVDAAAKTMEVRRDGEVLRTLPVTTGEPGNDTWNGKMVITERLKETRMDGSTVGFDGEYDIEDVPHAMRLSTSGTFVHGNYWASESTFGSQNVSHGCIGLFDKQGANDPNTPGAWFFDNSIIGDVVEVVNSNDAVIAPDNGLSGWNTDWSAWGSGQ</sequence>
<feature type="active site" description="Proton donor/acceptor" evidence="13">
    <location>
        <position position="371"/>
    </location>
</feature>
<keyword evidence="9" id="KW-0449">Lipoprotein</keyword>
<dbReference type="FunFam" id="2.40.440.10:FF:000005">
    <property type="entry name" value="L,D-transpeptidase 2"/>
    <property type="match status" value="1"/>
</dbReference>
<dbReference type="CDD" id="cd16913">
    <property type="entry name" value="YkuD_like"/>
    <property type="match status" value="1"/>
</dbReference>
<dbReference type="InterPro" id="IPR041280">
    <property type="entry name" value="Big_10"/>
</dbReference>